<keyword evidence="4 10" id="KW-0812">Transmembrane</keyword>
<evidence type="ECO:0000259" key="11">
    <source>
        <dbReference type="Pfam" id="PF24456"/>
    </source>
</evidence>
<evidence type="ECO:0000256" key="4">
    <source>
        <dbReference type="ARBA" id="ARBA00022692"/>
    </source>
</evidence>
<evidence type="ECO:0000313" key="12">
    <source>
        <dbReference type="EMBL" id="CAD7644628.1"/>
    </source>
</evidence>
<feature type="region of interest" description="Disordered" evidence="9">
    <location>
        <begin position="229"/>
        <end position="251"/>
    </location>
</feature>
<keyword evidence="8 10" id="KW-0472">Membrane</keyword>
<keyword evidence="13" id="KW-1185">Reference proteome</keyword>
<feature type="domain" description="RETREG1-3/ARL6IP-like N-terminal reticulon-homology" evidence="11">
    <location>
        <begin position="47"/>
        <end position="219"/>
    </location>
</feature>
<proteinExistence type="inferred from homology"/>
<dbReference type="Pfam" id="PF24456">
    <property type="entry name" value="RHD_RETREG1-3"/>
    <property type="match status" value="1"/>
</dbReference>
<gene>
    <name evidence="12" type="ORF">ONB1V03_LOCUS4780</name>
</gene>
<feature type="transmembrane region" description="Helical" evidence="10">
    <location>
        <begin position="191"/>
        <end position="210"/>
    </location>
</feature>
<evidence type="ECO:0000256" key="6">
    <source>
        <dbReference type="ARBA" id="ARBA00022989"/>
    </source>
</evidence>
<evidence type="ECO:0000256" key="5">
    <source>
        <dbReference type="ARBA" id="ARBA00022824"/>
    </source>
</evidence>
<evidence type="ECO:0000256" key="8">
    <source>
        <dbReference type="ARBA" id="ARBA00023136"/>
    </source>
</evidence>
<dbReference type="AlphaFoldDB" id="A0A7R9QGF5"/>
<evidence type="ECO:0000256" key="2">
    <source>
        <dbReference type="ARBA" id="ARBA00006299"/>
    </source>
</evidence>
<protein>
    <recommendedName>
        <fullName evidence="11">RETREG1-3/ARL6IP-like N-terminal reticulon-homology domain-containing protein</fullName>
    </recommendedName>
</protein>
<feature type="transmembrane region" description="Helical" evidence="10">
    <location>
        <begin position="86"/>
        <end position="105"/>
    </location>
</feature>
<feature type="compositionally biased region" description="Basic and acidic residues" evidence="9">
    <location>
        <begin position="240"/>
        <end position="251"/>
    </location>
</feature>
<dbReference type="EMBL" id="OC916572">
    <property type="protein sequence ID" value="CAD7644628.1"/>
    <property type="molecule type" value="Genomic_DNA"/>
</dbReference>
<name>A0A7R9QGF5_9ACAR</name>
<evidence type="ECO:0000256" key="3">
    <source>
        <dbReference type="ARBA" id="ARBA00022553"/>
    </source>
</evidence>
<dbReference type="PANTHER" id="PTHR28659">
    <property type="entry name" value="RETICULON-LIKE PROTEIN"/>
    <property type="match status" value="1"/>
</dbReference>
<dbReference type="Proteomes" id="UP000728032">
    <property type="component" value="Unassembled WGS sequence"/>
</dbReference>
<organism evidence="12">
    <name type="scientific">Oppiella nova</name>
    <dbReference type="NCBI Taxonomy" id="334625"/>
    <lineage>
        <taxon>Eukaryota</taxon>
        <taxon>Metazoa</taxon>
        <taxon>Ecdysozoa</taxon>
        <taxon>Arthropoda</taxon>
        <taxon>Chelicerata</taxon>
        <taxon>Arachnida</taxon>
        <taxon>Acari</taxon>
        <taxon>Acariformes</taxon>
        <taxon>Sarcoptiformes</taxon>
        <taxon>Oribatida</taxon>
        <taxon>Brachypylina</taxon>
        <taxon>Oppioidea</taxon>
        <taxon>Oppiidae</taxon>
        <taxon>Oppiella</taxon>
    </lineage>
</organism>
<reference evidence="12" key="1">
    <citation type="submission" date="2020-11" db="EMBL/GenBank/DDBJ databases">
        <authorList>
            <person name="Tran Van P."/>
        </authorList>
    </citation>
    <scope>NUCLEOTIDE SEQUENCE</scope>
</reference>
<dbReference type="OrthoDB" id="10029527at2759"/>
<evidence type="ECO:0000256" key="7">
    <source>
        <dbReference type="ARBA" id="ARBA00023006"/>
    </source>
</evidence>
<keyword evidence="7" id="KW-0072">Autophagy</keyword>
<dbReference type="InterPro" id="IPR057282">
    <property type="entry name" value="RETREG1-3-like_RHD"/>
</dbReference>
<dbReference type="InterPro" id="IPR043384">
    <property type="entry name" value="RETREG1/3"/>
</dbReference>
<dbReference type="GO" id="GO:0005789">
    <property type="term" value="C:endoplasmic reticulum membrane"/>
    <property type="evidence" value="ECO:0007669"/>
    <property type="project" value="UniProtKB-SubCell"/>
</dbReference>
<comment type="similarity">
    <text evidence="2">Belongs to the RETREG family.</text>
</comment>
<evidence type="ECO:0000256" key="1">
    <source>
        <dbReference type="ARBA" id="ARBA00004477"/>
    </source>
</evidence>
<evidence type="ECO:0000256" key="9">
    <source>
        <dbReference type="SAM" id="MobiDB-lite"/>
    </source>
</evidence>
<dbReference type="PANTHER" id="PTHR28659:SF2">
    <property type="entry name" value="RETICULON-LIKE PROTEIN"/>
    <property type="match status" value="1"/>
</dbReference>
<feature type="transmembrane region" description="Helical" evidence="10">
    <location>
        <begin position="63"/>
        <end position="80"/>
    </location>
</feature>
<comment type="subcellular location">
    <subcellularLocation>
        <location evidence="1">Endoplasmic reticulum membrane</location>
        <topology evidence="1">Multi-pass membrane protein</topology>
    </subcellularLocation>
</comment>
<accession>A0A7R9QGF5</accession>
<keyword evidence="6 10" id="KW-1133">Transmembrane helix</keyword>
<keyword evidence="5" id="KW-0256">Endoplasmic reticulum</keyword>
<dbReference type="GO" id="GO:0061709">
    <property type="term" value="P:reticulophagy"/>
    <property type="evidence" value="ECO:0007669"/>
    <property type="project" value="InterPro"/>
</dbReference>
<keyword evidence="3" id="KW-0597">Phosphoprotein</keyword>
<evidence type="ECO:0000256" key="10">
    <source>
        <dbReference type="SAM" id="Phobius"/>
    </source>
</evidence>
<dbReference type="EMBL" id="CAJPVJ010001747">
    <property type="protein sequence ID" value="CAG2165235.1"/>
    <property type="molecule type" value="Genomic_DNA"/>
</dbReference>
<feature type="transmembrane region" description="Helical" evidence="10">
    <location>
        <begin position="166"/>
        <end position="185"/>
    </location>
</feature>
<evidence type="ECO:0000313" key="13">
    <source>
        <dbReference type="Proteomes" id="UP000728032"/>
    </source>
</evidence>
<sequence>MSLYHMREYLWQKVVIRWTGHPRDQSCTEDLSHSPPDVTLKDVMMRLEPIVVKLQGLMIWDQPYHSMVALIAFNCLYWLFVWFNRFSFYSYLAIALFCIYFLKLWTQYIWPEIRVPPNPSTDTEGWTPVHPNVLSAPEINHYINELCVMSRAVILWFIRLRREKRFKFFITTTSILFMTAIIGRLVPGVLIVYSITMIMALGPGFALYVLPDGLYEVLRNFFIPNAKNDSTDGSDGSDSQESKGSDDISEKERLSEIALHEYLKSTEYELNAMYDKSEDSSLQLLSDTQLDITLDKELGIEAQLNDEDIKLDTRSLSSHSSRSSGGIRFFTSHFSRNSSSDNIEDDYELISDTEIQDFAKGSQNRRHKN</sequence>